<keyword evidence="2" id="KW-1185">Reference proteome</keyword>
<reference evidence="2" key="2">
    <citation type="submission" date="2014-09" db="EMBL/GenBank/DDBJ databases">
        <authorList>
            <person name="Martin A.A."/>
        </authorList>
    </citation>
    <scope>NUCLEOTIDE SEQUENCE</scope>
    <source>
        <strain evidence="2">ED321</strain>
    </source>
</reference>
<protein>
    <submittedName>
        <fullName evidence="1 3">Uncharacterized protein</fullName>
    </submittedName>
</protein>
<evidence type="ECO:0000313" key="1">
    <source>
        <dbReference type="EMBL" id="CEF60815.1"/>
    </source>
</evidence>
<dbReference type="WBParaSite" id="SRAE_X000249100.1">
    <property type="protein sequence ID" value="SRAE_X000249100.1"/>
    <property type="gene ID" value="WBGene00268078"/>
</dbReference>
<dbReference type="WormBase" id="SRAE_X000249100">
    <property type="protein sequence ID" value="SRP01932"/>
    <property type="gene ID" value="WBGene00268078"/>
</dbReference>
<accession>A0A090KTI0</accession>
<evidence type="ECO:0000313" key="2">
    <source>
        <dbReference type="Proteomes" id="UP000035682"/>
    </source>
</evidence>
<gene>
    <name evidence="1 3 4" type="ORF">SRAE_X000249100</name>
</gene>
<proteinExistence type="predicted"/>
<dbReference type="Proteomes" id="UP000035682">
    <property type="component" value="Unplaced"/>
</dbReference>
<sequence>MECYFNVQHLSSFENGTRQLCASMVSIDCQKRNNKLHSLQKIETIAKVNDLFGAHNKVDLLMQRDEGNFDID</sequence>
<dbReference type="EMBL" id="LN609402">
    <property type="protein sequence ID" value="CEF60815.1"/>
    <property type="molecule type" value="Genomic_DNA"/>
</dbReference>
<evidence type="ECO:0000313" key="3">
    <source>
        <dbReference type="WBParaSite" id="SRAE_X000249100.1"/>
    </source>
</evidence>
<dbReference type="RefSeq" id="XP_024500024.1">
    <property type="nucleotide sequence ID" value="XM_024645775.1"/>
</dbReference>
<reference evidence="3" key="3">
    <citation type="submission" date="2020-12" db="UniProtKB">
        <authorList>
            <consortium name="WormBaseParasite"/>
        </authorList>
    </citation>
    <scope>IDENTIFICATION</scope>
</reference>
<evidence type="ECO:0000313" key="4">
    <source>
        <dbReference type="WormBase" id="SRAE_X000249100"/>
    </source>
</evidence>
<dbReference type="GeneID" id="36385572"/>
<organism evidence="1">
    <name type="scientific">Strongyloides ratti</name>
    <name type="common">Parasitic roundworm</name>
    <dbReference type="NCBI Taxonomy" id="34506"/>
    <lineage>
        <taxon>Eukaryota</taxon>
        <taxon>Metazoa</taxon>
        <taxon>Ecdysozoa</taxon>
        <taxon>Nematoda</taxon>
        <taxon>Chromadorea</taxon>
        <taxon>Rhabditida</taxon>
        <taxon>Tylenchina</taxon>
        <taxon>Panagrolaimomorpha</taxon>
        <taxon>Strongyloidoidea</taxon>
        <taxon>Strongyloididae</taxon>
        <taxon>Strongyloides</taxon>
    </lineage>
</organism>
<name>A0A090KTI0_STRRB</name>
<dbReference type="CTD" id="36385572"/>
<dbReference type="AlphaFoldDB" id="A0A090KTI0"/>
<reference evidence="1" key="1">
    <citation type="submission" date="2014-09" db="EMBL/GenBank/DDBJ databases">
        <authorList>
            <person name="Aslett A.Martin."/>
        </authorList>
    </citation>
    <scope>NUCLEOTIDE SEQUENCE</scope>
    <source>
        <strain evidence="1">ED321 Heterogonic</strain>
    </source>
</reference>